<evidence type="ECO:0000256" key="1">
    <source>
        <dbReference type="SAM" id="Phobius"/>
    </source>
</evidence>
<dbReference type="EMBL" id="FOZM01000003">
    <property type="protein sequence ID" value="SFS21952.1"/>
    <property type="molecule type" value="Genomic_DNA"/>
</dbReference>
<gene>
    <name evidence="3" type="ORF">SAMN05444714_3034</name>
</gene>
<keyword evidence="1" id="KW-1133">Transmembrane helix</keyword>
<dbReference type="Pfam" id="PF06568">
    <property type="entry name" value="YjiS-like"/>
    <property type="match status" value="1"/>
</dbReference>
<feature type="domain" description="YjiS-like" evidence="2">
    <location>
        <begin position="67"/>
        <end position="99"/>
    </location>
</feature>
<name>A0A1I6N1W2_9RHOB</name>
<evidence type="ECO:0000313" key="4">
    <source>
        <dbReference type="Proteomes" id="UP000198926"/>
    </source>
</evidence>
<keyword evidence="4" id="KW-1185">Reference proteome</keyword>
<evidence type="ECO:0000313" key="3">
    <source>
        <dbReference type="EMBL" id="SFS21952.1"/>
    </source>
</evidence>
<accession>A0A1I6N1W2</accession>
<dbReference type="InterPro" id="IPR009506">
    <property type="entry name" value="YjiS-like"/>
</dbReference>
<dbReference type="Proteomes" id="UP000198926">
    <property type="component" value="Unassembled WGS sequence"/>
</dbReference>
<sequence>MLKTHMTHAKMALVTVIAAAYMRRIRLSLQSSIQQRNMAMAVYDTSRPAVGLSVGRISTAIVSAFGVVAAWNDARVTRKALSKLTARELDDIGLCYGDIDDIADRITR</sequence>
<proteinExistence type="predicted"/>
<dbReference type="STRING" id="1123755.SAMN05444714_3034"/>
<organism evidence="3 4">
    <name type="scientific">Yoonia litorea</name>
    <dbReference type="NCBI Taxonomy" id="1123755"/>
    <lineage>
        <taxon>Bacteria</taxon>
        <taxon>Pseudomonadati</taxon>
        <taxon>Pseudomonadota</taxon>
        <taxon>Alphaproteobacteria</taxon>
        <taxon>Rhodobacterales</taxon>
        <taxon>Paracoccaceae</taxon>
        <taxon>Yoonia</taxon>
    </lineage>
</organism>
<evidence type="ECO:0000259" key="2">
    <source>
        <dbReference type="Pfam" id="PF06568"/>
    </source>
</evidence>
<reference evidence="3 4" key="1">
    <citation type="submission" date="2016-10" db="EMBL/GenBank/DDBJ databases">
        <authorList>
            <person name="de Groot N.N."/>
        </authorList>
    </citation>
    <scope>NUCLEOTIDE SEQUENCE [LARGE SCALE GENOMIC DNA]</scope>
    <source>
        <strain evidence="3 4">DSM 29433</strain>
    </source>
</reference>
<keyword evidence="1" id="KW-0812">Transmembrane</keyword>
<dbReference type="AlphaFoldDB" id="A0A1I6N1W2"/>
<protein>
    <recommendedName>
        <fullName evidence="2">YjiS-like domain-containing protein</fullName>
    </recommendedName>
</protein>
<feature type="transmembrane region" description="Helical" evidence="1">
    <location>
        <begin position="54"/>
        <end position="74"/>
    </location>
</feature>
<keyword evidence="1" id="KW-0472">Membrane</keyword>